<name>A0A3N2D141_9MICO</name>
<dbReference type="EMBL" id="RKHQ01000002">
    <property type="protein sequence ID" value="ROR93204.1"/>
    <property type="molecule type" value="Genomic_DNA"/>
</dbReference>
<protein>
    <submittedName>
        <fullName evidence="1">Uncharacterized protein</fullName>
    </submittedName>
</protein>
<dbReference type="RefSeq" id="WP_281272567.1">
    <property type="nucleotide sequence ID" value="NZ_CALFQU010000037.1"/>
</dbReference>
<dbReference type="Proteomes" id="UP000275356">
    <property type="component" value="Unassembled WGS sequence"/>
</dbReference>
<proteinExistence type="predicted"/>
<sequence>MPLVASPEWFGDGWMAYHQVLVRLDLAEFLVEASPRDFVIKAVN</sequence>
<evidence type="ECO:0000313" key="1">
    <source>
        <dbReference type="EMBL" id="ROR93204.1"/>
    </source>
</evidence>
<dbReference type="AlphaFoldDB" id="A0A3N2D141"/>
<reference evidence="1 2" key="1">
    <citation type="submission" date="2018-11" db="EMBL/GenBank/DDBJ databases">
        <title>Sequencing the genomes of 1000 actinobacteria strains.</title>
        <authorList>
            <person name="Klenk H.-P."/>
        </authorList>
    </citation>
    <scope>NUCLEOTIDE SEQUENCE [LARGE SCALE GENOMIC DNA]</scope>
    <source>
        <strain evidence="1 2">DSM 13521</strain>
    </source>
</reference>
<keyword evidence="2" id="KW-1185">Reference proteome</keyword>
<evidence type="ECO:0000313" key="2">
    <source>
        <dbReference type="Proteomes" id="UP000275356"/>
    </source>
</evidence>
<organism evidence="1 2">
    <name type="scientific">Salana multivorans</name>
    <dbReference type="NCBI Taxonomy" id="120377"/>
    <lineage>
        <taxon>Bacteria</taxon>
        <taxon>Bacillati</taxon>
        <taxon>Actinomycetota</taxon>
        <taxon>Actinomycetes</taxon>
        <taxon>Micrococcales</taxon>
        <taxon>Beutenbergiaceae</taxon>
        <taxon>Salana</taxon>
    </lineage>
</organism>
<gene>
    <name evidence="1" type="ORF">EDD28_2612</name>
</gene>
<accession>A0A3N2D141</accession>
<comment type="caution">
    <text evidence="1">The sequence shown here is derived from an EMBL/GenBank/DDBJ whole genome shotgun (WGS) entry which is preliminary data.</text>
</comment>